<dbReference type="Proteomes" id="UP001217089">
    <property type="component" value="Unassembled WGS sequence"/>
</dbReference>
<feature type="domain" description="RING-type" evidence="4">
    <location>
        <begin position="51"/>
        <end position="86"/>
    </location>
</feature>
<organism evidence="5 6">
    <name type="scientific">Tegillarca granosa</name>
    <name type="common">Malaysian cockle</name>
    <name type="synonym">Anadara granosa</name>
    <dbReference type="NCBI Taxonomy" id="220873"/>
    <lineage>
        <taxon>Eukaryota</taxon>
        <taxon>Metazoa</taxon>
        <taxon>Spiralia</taxon>
        <taxon>Lophotrochozoa</taxon>
        <taxon>Mollusca</taxon>
        <taxon>Bivalvia</taxon>
        <taxon>Autobranchia</taxon>
        <taxon>Pteriomorphia</taxon>
        <taxon>Arcoida</taxon>
        <taxon>Arcoidea</taxon>
        <taxon>Arcidae</taxon>
        <taxon>Tegillarca</taxon>
    </lineage>
</organism>
<keyword evidence="2" id="KW-0862">Zinc</keyword>
<accession>A0ABQ9FED9</accession>
<dbReference type="Gene3D" id="3.30.40.10">
    <property type="entry name" value="Zinc/RING finger domain, C3HC4 (zinc finger)"/>
    <property type="match status" value="1"/>
</dbReference>
<dbReference type="PANTHER" id="PTHR10044:SF139">
    <property type="entry name" value="DEATH-ASSOCIATED INHIBITOR OF APOPTOSIS 2"/>
    <property type="match status" value="1"/>
</dbReference>
<comment type="caution">
    <text evidence="5">The sequence shown here is derived from an EMBL/GenBank/DDBJ whole genome shotgun (WGS) entry which is preliminary data.</text>
</comment>
<evidence type="ECO:0000313" key="5">
    <source>
        <dbReference type="EMBL" id="KAJ8315664.1"/>
    </source>
</evidence>
<evidence type="ECO:0000259" key="4">
    <source>
        <dbReference type="PROSITE" id="PS50089"/>
    </source>
</evidence>
<name>A0ABQ9FED9_TEGGR</name>
<dbReference type="InterPro" id="IPR050784">
    <property type="entry name" value="IAP"/>
</dbReference>
<evidence type="ECO:0000256" key="3">
    <source>
        <dbReference type="PROSITE-ProRule" id="PRU00175"/>
    </source>
</evidence>
<proteinExistence type="predicted"/>
<evidence type="ECO:0000256" key="1">
    <source>
        <dbReference type="ARBA" id="ARBA00022771"/>
    </source>
</evidence>
<dbReference type="InterPro" id="IPR001841">
    <property type="entry name" value="Znf_RING"/>
</dbReference>
<dbReference type="SUPFAM" id="SSF57850">
    <property type="entry name" value="RING/U-box"/>
    <property type="match status" value="1"/>
</dbReference>
<keyword evidence="1 3" id="KW-0863">Zinc-finger</keyword>
<reference evidence="5 6" key="1">
    <citation type="submission" date="2022-12" db="EMBL/GenBank/DDBJ databases">
        <title>Chromosome-level genome of Tegillarca granosa.</title>
        <authorList>
            <person name="Kim J."/>
        </authorList>
    </citation>
    <scope>NUCLEOTIDE SEQUENCE [LARGE SCALE GENOMIC DNA]</scope>
    <source>
        <strain evidence="5">Teg-2019</strain>
        <tissue evidence="5">Adductor muscle</tissue>
    </source>
</reference>
<evidence type="ECO:0000256" key="2">
    <source>
        <dbReference type="ARBA" id="ARBA00022833"/>
    </source>
</evidence>
<dbReference type="EMBL" id="JARBDR010000337">
    <property type="protein sequence ID" value="KAJ8315664.1"/>
    <property type="molecule type" value="Genomic_DNA"/>
</dbReference>
<dbReference type="Pfam" id="PF13920">
    <property type="entry name" value="zf-C3HC4_3"/>
    <property type="match status" value="1"/>
</dbReference>
<protein>
    <recommendedName>
        <fullName evidence="4">RING-type domain-containing protein</fullName>
    </recommendedName>
</protein>
<dbReference type="InterPro" id="IPR013083">
    <property type="entry name" value="Znf_RING/FYVE/PHD"/>
</dbReference>
<evidence type="ECO:0000313" key="6">
    <source>
        <dbReference type="Proteomes" id="UP001217089"/>
    </source>
</evidence>
<gene>
    <name evidence="5" type="ORF">KUTeg_007814</name>
</gene>
<sequence length="98" mass="10781">MLLKTATSNHKDEILVKDNNRCEKIEARMSSDMDLKAIASENEQLRNTTLCKVCLDEHVSVVFLPCGHLACCGHCAPAIRACPVCETFIKGTVKAFLS</sequence>
<dbReference type="PANTHER" id="PTHR10044">
    <property type="entry name" value="INHIBITOR OF APOPTOSIS"/>
    <property type="match status" value="1"/>
</dbReference>
<dbReference type="PROSITE" id="PS50089">
    <property type="entry name" value="ZF_RING_2"/>
    <property type="match status" value="1"/>
</dbReference>
<dbReference type="SMART" id="SM00184">
    <property type="entry name" value="RING"/>
    <property type="match status" value="1"/>
</dbReference>
<keyword evidence="6" id="KW-1185">Reference proteome</keyword>
<keyword evidence="1 3" id="KW-0479">Metal-binding</keyword>